<accession>A0A0E9WCA0</accession>
<evidence type="ECO:0000313" key="1">
    <source>
        <dbReference type="EMBL" id="JAH87113.1"/>
    </source>
</evidence>
<dbReference type="AlphaFoldDB" id="A0A0E9WCA0"/>
<name>A0A0E9WCA0_ANGAN</name>
<dbReference type="EMBL" id="GBXM01021464">
    <property type="protein sequence ID" value="JAH87113.1"/>
    <property type="molecule type" value="Transcribed_RNA"/>
</dbReference>
<proteinExistence type="predicted"/>
<reference evidence="1" key="2">
    <citation type="journal article" date="2015" name="Fish Shellfish Immunol.">
        <title>Early steps in the European eel (Anguilla anguilla)-Vibrio vulnificus interaction in the gills: Role of the RtxA13 toxin.</title>
        <authorList>
            <person name="Callol A."/>
            <person name="Pajuelo D."/>
            <person name="Ebbesson L."/>
            <person name="Teles M."/>
            <person name="MacKenzie S."/>
            <person name="Amaro C."/>
        </authorList>
    </citation>
    <scope>NUCLEOTIDE SEQUENCE</scope>
</reference>
<protein>
    <submittedName>
        <fullName evidence="1">Uncharacterized protein</fullName>
    </submittedName>
</protein>
<reference evidence="1" key="1">
    <citation type="submission" date="2014-11" db="EMBL/GenBank/DDBJ databases">
        <authorList>
            <person name="Amaro Gonzalez C."/>
        </authorList>
    </citation>
    <scope>NUCLEOTIDE SEQUENCE</scope>
</reference>
<organism evidence="1">
    <name type="scientific">Anguilla anguilla</name>
    <name type="common">European freshwater eel</name>
    <name type="synonym">Muraena anguilla</name>
    <dbReference type="NCBI Taxonomy" id="7936"/>
    <lineage>
        <taxon>Eukaryota</taxon>
        <taxon>Metazoa</taxon>
        <taxon>Chordata</taxon>
        <taxon>Craniata</taxon>
        <taxon>Vertebrata</taxon>
        <taxon>Euteleostomi</taxon>
        <taxon>Actinopterygii</taxon>
        <taxon>Neopterygii</taxon>
        <taxon>Teleostei</taxon>
        <taxon>Anguilliformes</taxon>
        <taxon>Anguillidae</taxon>
        <taxon>Anguilla</taxon>
    </lineage>
</organism>
<sequence length="69" mass="8387">MRWSSCLRGDKSTPLSVHCLWSLRAQNRPSVTTHCCVLKRELWKRSFLWSCQRFLWRVLPRPHFQSWVT</sequence>